<feature type="domain" description="RNase H type-1" evidence="1">
    <location>
        <begin position="1"/>
        <end position="74"/>
    </location>
</feature>
<name>A0AA39J5C4_ARMTA</name>
<organism evidence="2 3">
    <name type="scientific">Armillaria tabescens</name>
    <name type="common">Ringless honey mushroom</name>
    <name type="synonym">Agaricus tabescens</name>
    <dbReference type="NCBI Taxonomy" id="1929756"/>
    <lineage>
        <taxon>Eukaryota</taxon>
        <taxon>Fungi</taxon>
        <taxon>Dikarya</taxon>
        <taxon>Basidiomycota</taxon>
        <taxon>Agaricomycotina</taxon>
        <taxon>Agaricomycetes</taxon>
        <taxon>Agaricomycetidae</taxon>
        <taxon>Agaricales</taxon>
        <taxon>Marasmiineae</taxon>
        <taxon>Physalacriaceae</taxon>
        <taxon>Desarmillaria</taxon>
    </lineage>
</organism>
<dbReference type="Gene3D" id="3.30.420.10">
    <property type="entry name" value="Ribonuclease H-like superfamily/Ribonuclease H"/>
    <property type="match status" value="1"/>
</dbReference>
<dbReference type="InterPro" id="IPR036397">
    <property type="entry name" value="RNaseH_sf"/>
</dbReference>
<gene>
    <name evidence="2" type="ORF">EV420DRAFT_1623588</name>
</gene>
<protein>
    <recommendedName>
        <fullName evidence="1">RNase H type-1 domain-containing protein</fullName>
    </recommendedName>
</protein>
<dbReference type="GO" id="GO:0004523">
    <property type="term" value="F:RNA-DNA hybrid ribonuclease activity"/>
    <property type="evidence" value="ECO:0007669"/>
    <property type="project" value="InterPro"/>
</dbReference>
<evidence type="ECO:0000313" key="3">
    <source>
        <dbReference type="Proteomes" id="UP001175211"/>
    </source>
</evidence>
<dbReference type="EMBL" id="JAUEPS010000145">
    <property type="protein sequence ID" value="KAK0435597.1"/>
    <property type="molecule type" value="Genomic_DNA"/>
</dbReference>
<reference evidence="2" key="1">
    <citation type="submission" date="2023-06" db="EMBL/GenBank/DDBJ databases">
        <authorList>
            <consortium name="Lawrence Berkeley National Laboratory"/>
            <person name="Ahrendt S."/>
            <person name="Sahu N."/>
            <person name="Indic B."/>
            <person name="Wong-Bajracharya J."/>
            <person name="Merenyi Z."/>
            <person name="Ke H.-M."/>
            <person name="Monk M."/>
            <person name="Kocsube S."/>
            <person name="Drula E."/>
            <person name="Lipzen A."/>
            <person name="Balint B."/>
            <person name="Henrissat B."/>
            <person name="Andreopoulos B."/>
            <person name="Martin F.M."/>
            <person name="Harder C.B."/>
            <person name="Rigling D."/>
            <person name="Ford K.L."/>
            <person name="Foster G.D."/>
            <person name="Pangilinan J."/>
            <person name="Papanicolaou A."/>
            <person name="Barry K."/>
            <person name="LaButti K."/>
            <person name="Viragh M."/>
            <person name="Koriabine M."/>
            <person name="Yan M."/>
            <person name="Riley R."/>
            <person name="Champramary S."/>
            <person name="Plett K.L."/>
            <person name="Tsai I.J."/>
            <person name="Slot J."/>
            <person name="Sipos G."/>
            <person name="Plett J."/>
            <person name="Nagy L.G."/>
            <person name="Grigoriev I.V."/>
        </authorList>
    </citation>
    <scope>NUCLEOTIDE SEQUENCE</scope>
    <source>
        <strain evidence="2">CCBAS 213</strain>
    </source>
</reference>
<dbReference type="SUPFAM" id="SSF53098">
    <property type="entry name" value="Ribonuclease H-like"/>
    <property type="match status" value="1"/>
</dbReference>
<dbReference type="GeneID" id="85359502"/>
<comment type="caution">
    <text evidence="2">The sequence shown here is derived from an EMBL/GenBank/DDBJ whole genome shotgun (WGS) entry which is preliminary data.</text>
</comment>
<dbReference type="InterPro" id="IPR012337">
    <property type="entry name" value="RNaseH-like_sf"/>
</dbReference>
<dbReference type="Proteomes" id="UP001175211">
    <property type="component" value="Unassembled WGS sequence"/>
</dbReference>
<dbReference type="RefSeq" id="XP_060322037.1">
    <property type="nucleotide sequence ID" value="XM_060475954.1"/>
</dbReference>
<dbReference type="Pfam" id="PF00075">
    <property type="entry name" value="RNase_H"/>
    <property type="match status" value="1"/>
</dbReference>
<dbReference type="AlphaFoldDB" id="A0AA39J5C4"/>
<keyword evidence="3" id="KW-1185">Reference proteome</keyword>
<accession>A0AA39J5C4</accession>
<dbReference type="PROSITE" id="PS50879">
    <property type="entry name" value="RNASE_H_1"/>
    <property type="match status" value="1"/>
</dbReference>
<proteinExistence type="predicted"/>
<dbReference type="GO" id="GO:0003676">
    <property type="term" value="F:nucleic acid binding"/>
    <property type="evidence" value="ECO:0007669"/>
    <property type="project" value="InterPro"/>
</dbReference>
<evidence type="ECO:0000313" key="2">
    <source>
        <dbReference type="EMBL" id="KAK0435597.1"/>
    </source>
</evidence>
<evidence type="ECO:0000259" key="1">
    <source>
        <dbReference type="PROSITE" id="PS50879"/>
    </source>
</evidence>
<dbReference type="InterPro" id="IPR002156">
    <property type="entry name" value="RNaseH_domain"/>
</dbReference>
<sequence>MMELAEQYILKHLTMSLRNMENSEYIGIPNKQIIQAMVARFHSRKQKSTLKWVKGHNGHVGNEIANHLANEGVWWDTVDDINLEVDPTLKDMFGKRPTEAALWRLFQHRDINRNTRYFLWMAMHEAYRVGAKWLHFVPKYHECAYCKHCYGELESMEHILTACLSPGQKEIWELTKTLLEQRNIPVTH</sequence>